<evidence type="ECO:0000256" key="7">
    <source>
        <dbReference type="PIRSR" id="PIRSR000027-2"/>
    </source>
</evidence>
<comment type="PTM">
    <text evidence="7">Binds 1 heme group per subunit.</text>
</comment>
<dbReference type="PROSITE" id="PS51009">
    <property type="entry name" value="CYTCII"/>
    <property type="match status" value="1"/>
</dbReference>
<keyword evidence="10" id="KW-1185">Reference proteome</keyword>
<keyword evidence="4" id="KW-0249">Electron transport</keyword>
<gene>
    <name evidence="9" type="ORF">DV711_10980</name>
</gene>
<evidence type="ECO:0000256" key="1">
    <source>
        <dbReference type="ARBA" id="ARBA00022448"/>
    </source>
</evidence>
<keyword evidence="1" id="KW-0813">Transport</keyword>
<organism evidence="9 10">
    <name type="scientific">Motiliproteus coralliicola</name>
    <dbReference type="NCBI Taxonomy" id="2283196"/>
    <lineage>
        <taxon>Bacteria</taxon>
        <taxon>Pseudomonadati</taxon>
        <taxon>Pseudomonadota</taxon>
        <taxon>Gammaproteobacteria</taxon>
        <taxon>Oceanospirillales</taxon>
        <taxon>Oceanospirillaceae</taxon>
        <taxon>Motiliproteus</taxon>
    </lineage>
</organism>
<evidence type="ECO:0000256" key="5">
    <source>
        <dbReference type="ARBA" id="ARBA00023004"/>
    </source>
</evidence>
<dbReference type="GO" id="GO:0009055">
    <property type="term" value="F:electron transfer activity"/>
    <property type="evidence" value="ECO:0007669"/>
    <property type="project" value="InterPro"/>
</dbReference>
<sequence>MKHLAKLLVSGAVAASVASTVYAAEPFEEQIKARQGFYQVVKFNMETLGDMVKGKRDYDPVTAEAAAKNIYSLSTLNNSMLWPKGSDSSAADTHAKAEIWSNFADVKQKHKAWNQAAEKLAANAGKGMGEMKASFGPVGKSCKSCHDDYKTK</sequence>
<feature type="chain" id="PRO_5016909738" evidence="8">
    <location>
        <begin position="24"/>
        <end position="152"/>
    </location>
</feature>
<dbReference type="RefSeq" id="WP_114695757.1">
    <property type="nucleotide sequence ID" value="NZ_QQOH01000003.1"/>
</dbReference>
<dbReference type="SUPFAM" id="SSF47175">
    <property type="entry name" value="Cytochromes"/>
    <property type="match status" value="1"/>
</dbReference>
<feature type="binding site" description="covalent" evidence="7">
    <location>
        <position position="142"/>
    </location>
    <ligand>
        <name>heme c</name>
        <dbReference type="ChEBI" id="CHEBI:61717"/>
    </ligand>
</feature>
<dbReference type="InterPro" id="IPR002321">
    <property type="entry name" value="Cyt_c_II"/>
</dbReference>
<evidence type="ECO:0000313" key="10">
    <source>
        <dbReference type="Proteomes" id="UP000253769"/>
    </source>
</evidence>
<reference evidence="9 10" key="1">
    <citation type="submission" date="2018-07" db="EMBL/GenBank/DDBJ databases">
        <title>Motiliproteus coralliicola sp. nov., a bacterium isolated from Coral.</title>
        <authorList>
            <person name="Wang G."/>
        </authorList>
    </citation>
    <scope>NUCLEOTIDE SEQUENCE [LARGE SCALE GENOMIC DNA]</scope>
    <source>
        <strain evidence="9 10">C34</strain>
    </source>
</reference>
<keyword evidence="5 6" id="KW-0408">Iron</keyword>
<keyword evidence="2 7" id="KW-0349">Heme</keyword>
<dbReference type="InterPro" id="IPR010980">
    <property type="entry name" value="Cyt_c/b562"/>
</dbReference>
<evidence type="ECO:0000256" key="8">
    <source>
        <dbReference type="SAM" id="SignalP"/>
    </source>
</evidence>
<feature type="binding site" description="axial binding residue" evidence="6">
    <location>
        <position position="146"/>
    </location>
    <ligand>
        <name>heme c</name>
        <dbReference type="ChEBI" id="CHEBI:61717"/>
    </ligand>
    <ligandPart>
        <name>Fe</name>
        <dbReference type="ChEBI" id="CHEBI:18248"/>
    </ligandPart>
</feature>
<evidence type="ECO:0000256" key="4">
    <source>
        <dbReference type="ARBA" id="ARBA00022982"/>
    </source>
</evidence>
<name>A0A369WDP3_9GAMM</name>
<dbReference type="EMBL" id="QQOH01000003">
    <property type="protein sequence ID" value="RDE19413.1"/>
    <property type="molecule type" value="Genomic_DNA"/>
</dbReference>
<evidence type="ECO:0000256" key="3">
    <source>
        <dbReference type="ARBA" id="ARBA00022723"/>
    </source>
</evidence>
<proteinExistence type="predicted"/>
<dbReference type="OrthoDB" id="5520910at2"/>
<dbReference type="GO" id="GO:0005506">
    <property type="term" value="F:iron ion binding"/>
    <property type="evidence" value="ECO:0007669"/>
    <property type="project" value="InterPro"/>
</dbReference>
<dbReference type="Proteomes" id="UP000253769">
    <property type="component" value="Unassembled WGS sequence"/>
</dbReference>
<evidence type="ECO:0000256" key="2">
    <source>
        <dbReference type="ARBA" id="ARBA00022617"/>
    </source>
</evidence>
<keyword evidence="8" id="KW-0732">Signal</keyword>
<dbReference type="Pfam" id="PF01322">
    <property type="entry name" value="Cytochrom_C_2"/>
    <property type="match status" value="1"/>
</dbReference>
<dbReference type="PIRSF" id="PIRSF000027">
    <property type="entry name" value="Cytc_c_prime"/>
    <property type="match status" value="1"/>
</dbReference>
<evidence type="ECO:0000313" key="9">
    <source>
        <dbReference type="EMBL" id="RDE19413.1"/>
    </source>
</evidence>
<accession>A0A369WDP3</accession>
<dbReference type="AlphaFoldDB" id="A0A369WDP3"/>
<dbReference type="InterPro" id="IPR012127">
    <property type="entry name" value="Cyt_c_prime"/>
</dbReference>
<feature type="signal peptide" evidence="8">
    <location>
        <begin position="1"/>
        <end position="23"/>
    </location>
</feature>
<dbReference type="GO" id="GO:0020037">
    <property type="term" value="F:heme binding"/>
    <property type="evidence" value="ECO:0007669"/>
    <property type="project" value="InterPro"/>
</dbReference>
<keyword evidence="3 6" id="KW-0479">Metal-binding</keyword>
<dbReference type="GO" id="GO:0042597">
    <property type="term" value="C:periplasmic space"/>
    <property type="evidence" value="ECO:0007669"/>
    <property type="project" value="InterPro"/>
</dbReference>
<dbReference type="Gene3D" id="1.20.120.10">
    <property type="entry name" value="Cytochrome c/b562"/>
    <property type="match status" value="1"/>
</dbReference>
<dbReference type="GO" id="GO:0022900">
    <property type="term" value="P:electron transport chain"/>
    <property type="evidence" value="ECO:0007669"/>
    <property type="project" value="InterPro"/>
</dbReference>
<evidence type="ECO:0000256" key="6">
    <source>
        <dbReference type="PIRSR" id="PIRSR000027-1"/>
    </source>
</evidence>
<feature type="binding site" description="covalent" evidence="7">
    <location>
        <position position="145"/>
    </location>
    <ligand>
        <name>heme c</name>
        <dbReference type="ChEBI" id="CHEBI:61717"/>
    </ligand>
</feature>
<protein>
    <submittedName>
        <fullName evidence="9">Cytochrome c</fullName>
    </submittedName>
</protein>
<dbReference type="InterPro" id="IPR015984">
    <property type="entry name" value="Cyt_c_prime_subgr"/>
</dbReference>
<comment type="caution">
    <text evidence="9">The sequence shown here is derived from an EMBL/GenBank/DDBJ whole genome shotgun (WGS) entry which is preliminary data.</text>
</comment>
<dbReference type="PRINTS" id="PR00608">
    <property type="entry name" value="CYTCHROMECII"/>
</dbReference>